<dbReference type="Proteomes" id="UP001605036">
    <property type="component" value="Unassembled WGS sequence"/>
</dbReference>
<organism evidence="2 3">
    <name type="scientific">Riccia fluitans</name>
    <dbReference type="NCBI Taxonomy" id="41844"/>
    <lineage>
        <taxon>Eukaryota</taxon>
        <taxon>Viridiplantae</taxon>
        <taxon>Streptophyta</taxon>
        <taxon>Embryophyta</taxon>
        <taxon>Marchantiophyta</taxon>
        <taxon>Marchantiopsida</taxon>
        <taxon>Marchantiidae</taxon>
        <taxon>Marchantiales</taxon>
        <taxon>Ricciaceae</taxon>
        <taxon>Riccia</taxon>
    </lineage>
</organism>
<name>A0ABD1YIV2_9MARC</name>
<sequence>MQERSLAERSDIKKSQYRSSSGLELVEIVTFSDRSTLSEGLNLLEAINSLDAPVKKSDHFVRERESFMLIIAHMPTLPLSSSQ</sequence>
<dbReference type="EMBL" id="JBHFFA010000004">
    <property type="protein sequence ID" value="KAL2630677.1"/>
    <property type="molecule type" value="Genomic_DNA"/>
</dbReference>
<accession>A0ABD1YIV2</accession>
<dbReference type="AlphaFoldDB" id="A0ABD1YIV2"/>
<protein>
    <submittedName>
        <fullName evidence="2">Uncharacterized protein</fullName>
    </submittedName>
</protein>
<feature type="region of interest" description="Disordered" evidence="1">
    <location>
        <begin position="1"/>
        <end position="20"/>
    </location>
</feature>
<feature type="compositionally biased region" description="Basic and acidic residues" evidence="1">
    <location>
        <begin position="1"/>
        <end position="14"/>
    </location>
</feature>
<evidence type="ECO:0000256" key="1">
    <source>
        <dbReference type="SAM" id="MobiDB-lite"/>
    </source>
</evidence>
<evidence type="ECO:0000313" key="2">
    <source>
        <dbReference type="EMBL" id="KAL2630677.1"/>
    </source>
</evidence>
<keyword evidence="3" id="KW-1185">Reference proteome</keyword>
<proteinExistence type="predicted"/>
<gene>
    <name evidence="2" type="ORF">R1flu_015363</name>
</gene>
<evidence type="ECO:0000313" key="3">
    <source>
        <dbReference type="Proteomes" id="UP001605036"/>
    </source>
</evidence>
<reference evidence="2 3" key="1">
    <citation type="submission" date="2024-09" db="EMBL/GenBank/DDBJ databases">
        <title>Chromosome-scale assembly of Riccia fluitans.</title>
        <authorList>
            <person name="Paukszto L."/>
            <person name="Sawicki J."/>
            <person name="Karawczyk K."/>
            <person name="Piernik-Szablinska J."/>
            <person name="Szczecinska M."/>
            <person name="Mazdziarz M."/>
        </authorList>
    </citation>
    <scope>NUCLEOTIDE SEQUENCE [LARGE SCALE GENOMIC DNA]</scope>
    <source>
        <strain evidence="2">Rf_01</strain>
        <tissue evidence="2">Aerial parts of the thallus</tissue>
    </source>
</reference>
<comment type="caution">
    <text evidence="2">The sequence shown here is derived from an EMBL/GenBank/DDBJ whole genome shotgun (WGS) entry which is preliminary data.</text>
</comment>